<gene>
    <name evidence="1" type="ORF">TTHT_0841</name>
</gene>
<evidence type="ECO:0000313" key="2">
    <source>
        <dbReference type="Proteomes" id="UP000595564"/>
    </source>
</evidence>
<dbReference type="GO" id="GO:0006635">
    <property type="term" value="P:fatty acid beta-oxidation"/>
    <property type="evidence" value="ECO:0007669"/>
    <property type="project" value="TreeGrafter"/>
</dbReference>
<dbReference type="SUPFAM" id="SSF52096">
    <property type="entry name" value="ClpP/crotonase"/>
    <property type="match status" value="1"/>
</dbReference>
<dbReference type="Pfam" id="PF00378">
    <property type="entry name" value="ECH_1"/>
    <property type="match status" value="1"/>
</dbReference>
<keyword evidence="1" id="KW-0413">Isomerase</keyword>
<dbReference type="InterPro" id="IPR029045">
    <property type="entry name" value="ClpP/crotonase-like_dom_sf"/>
</dbReference>
<dbReference type="CDD" id="cd06558">
    <property type="entry name" value="crotonase-like"/>
    <property type="match status" value="1"/>
</dbReference>
<accession>A0A7R6PEU0</accession>
<reference evidence="1 2" key="1">
    <citation type="journal article" date="2012" name="Extremophiles">
        <title>Thermotomaculum hydrothermale gen. nov., sp. nov., a novel heterotrophic thermophile within the phylum Acidobacteria from a deep-sea hydrothermal vent chimney in the Southern Okinawa Trough.</title>
        <authorList>
            <person name="Izumi H."/>
            <person name="Nunoura T."/>
            <person name="Miyazaki M."/>
            <person name="Mino S."/>
            <person name="Toki T."/>
            <person name="Takai K."/>
            <person name="Sako Y."/>
            <person name="Sawabe T."/>
            <person name="Nakagawa S."/>
        </authorList>
    </citation>
    <scope>NUCLEOTIDE SEQUENCE [LARGE SCALE GENOMIC DNA]</scope>
    <source>
        <strain evidence="1 2">AC55</strain>
    </source>
</reference>
<dbReference type="PANTHER" id="PTHR11941:SF75">
    <property type="entry name" value="ENOYL-COA HYDRATASE_ISOMERASE FAMILY PROTEIN"/>
    <property type="match status" value="1"/>
</dbReference>
<proteinExistence type="predicted"/>
<name>A0A7R6PEU0_9BACT</name>
<dbReference type="Gene3D" id="3.90.226.10">
    <property type="entry name" value="2-enoyl-CoA Hydratase, Chain A, domain 1"/>
    <property type="match status" value="1"/>
</dbReference>
<dbReference type="InterPro" id="IPR001753">
    <property type="entry name" value="Enoyl-CoA_hydra/iso"/>
</dbReference>
<keyword evidence="2" id="KW-1185">Reference proteome</keyword>
<dbReference type="GO" id="GO:0004165">
    <property type="term" value="F:delta(3)-delta(2)-enoyl-CoA isomerase activity"/>
    <property type="evidence" value="ECO:0007669"/>
    <property type="project" value="TreeGrafter"/>
</dbReference>
<evidence type="ECO:0000313" key="1">
    <source>
        <dbReference type="EMBL" id="BBB32403.1"/>
    </source>
</evidence>
<dbReference type="AlphaFoldDB" id="A0A7R6PEU0"/>
<dbReference type="EMBL" id="AP017470">
    <property type="protein sequence ID" value="BBB32403.1"/>
    <property type="molecule type" value="Genomic_DNA"/>
</dbReference>
<dbReference type="Proteomes" id="UP000595564">
    <property type="component" value="Chromosome"/>
</dbReference>
<dbReference type="PANTHER" id="PTHR11941">
    <property type="entry name" value="ENOYL-COA HYDRATASE-RELATED"/>
    <property type="match status" value="1"/>
</dbReference>
<dbReference type="KEGG" id="thyd:TTHT_0841"/>
<organism evidence="1 2">
    <name type="scientific">Thermotomaculum hydrothermale</name>
    <dbReference type="NCBI Taxonomy" id="981385"/>
    <lineage>
        <taxon>Bacteria</taxon>
        <taxon>Pseudomonadati</taxon>
        <taxon>Acidobacteriota</taxon>
        <taxon>Holophagae</taxon>
        <taxon>Thermotomaculales</taxon>
        <taxon>Thermotomaculaceae</taxon>
        <taxon>Thermotomaculum</taxon>
    </lineage>
</organism>
<sequence length="238" mass="27828">MDRFKIEKKDNIAYIIMDNNENKQDLEFANQFLDALNTVEKDENIKALIISSSDEKNWSQGVNVEWIQKEFALKNFDNVKAFLYKMDEVFKKIIFSPFPVIAEITGHAFGNGALLACCCDFRFMRNDRGFFCFPEVDVKIPFLPSMIAFAKKAIPYQKYQEMVFTGKRYTAKELEEAGIIVKATENLDELKSTTFEFAKMFNKSRGIYAELKRRMFRDILEAFDRDKEVIEPLFIFVP</sequence>
<dbReference type="RefSeq" id="WP_201328750.1">
    <property type="nucleotide sequence ID" value="NZ_AP017470.1"/>
</dbReference>
<protein>
    <submittedName>
        <fullName evidence="1">Enoyl-CoA hydratase/isomerase</fullName>
    </submittedName>
</protein>